<dbReference type="SUPFAM" id="SSF56112">
    <property type="entry name" value="Protein kinase-like (PK-like)"/>
    <property type="match status" value="1"/>
</dbReference>
<dbReference type="InterPro" id="IPR051678">
    <property type="entry name" value="AGP_Transferase"/>
</dbReference>
<sequence length="242" mass="28286">MASRLALPYYAPDLPSTLPTEAEIENASDLREYCFKGRRVVTIRDHYIVKYGSDVNLLEGDNMLFVRDSTNIRDLEAYFMDLRKLTPPNPSYYGSLDRRPLQDMVFCAAEPGAKVNGPLNSHEEFIEAMVEKYVRDGGPIFRAEYYRQCLPKILCRCDSLFTHGNLQRKNVMVEKDQGGSEWKVTILDWEFSGWYPSYWEYSMAFCALGKWENDWYLHLRRVLEPADSEAAWVKLIRLEMFE</sequence>
<accession>A0A3M7IYE6</accession>
<evidence type="ECO:0000313" key="2">
    <source>
        <dbReference type="Proteomes" id="UP000281677"/>
    </source>
</evidence>
<name>A0A3M7IYE6_HORWE</name>
<dbReference type="Gene3D" id="3.90.1200.10">
    <property type="match status" value="1"/>
</dbReference>
<dbReference type="PANTHER" id="PTHR21310">
    <property type="entry name" value="AMINOGLYCOSIDE PHOSPHOTRANSFERASE-RELATED-RELATED"/>
    <property type="match status" value="1"/>
</dbReference>
<comment type="caution">
    <text evidence="1">The sequence shown here is derived from an EMBL/GenBank/DDBJ whole genome shotgun (WGS) entry which is preliminary data.</text>
</comment>
<protein>
    <recommendedName>
        <fullName evidence="3">Aminoglycoside phosphotransferase domain-containing protein</fullName>
    </recommendedName>
</protein>
<gene>
    <name evidence="1" type="ORF">D0859_05561</name>
</gene>
<dbReference type="OrthoDB" id="4177236at2759"/>
<organism evidence="1 2">
    <name type="scientific">Hortaea werneckii</name>
    <name type="common">Black yeast</name>
    <name type="synonym">Cladosporium werneckii</name>
    <dbReference type="NCBI Taxonomy" id="91943"/>
    <lineage>
        <taxon>Eukaryota</taxon>
        <taxon>Fungi</taxon>
        <taxon>Dikarya</taxon>
        <taxon>Ascomycota</taxon>
        <taxon>Pezizomycotina</taxon>
        <taxon>Dothideomycetes</taxon>
        <taxon>Dothideomycetidae</taxon>
        <taxon>Mycosphaerellales</taxon>
        <taxon>Teratosphaeriaceae</taxon>
        <taxon>Hortaea</taxon>
    </lineage>
</organism>
<dbReference type="Proteomes" id="UP000281677">
    <property type="component" value="Unassembled WGS sequence"/>
</dbReference>
<reference evidence="1 2" key="1">
    <citation type="journal article" date="2018" name="BMC Genomics">
        <title>Genomic evidence for intraspecific hybridization in a clonal and extremely halotolerant yeast.</title>
        <authorList>
            <person name="Gostincar C."/>
            <person name="Stajich J.E."/>
            <person name="Zupancic J."/>
            <person name="Zalar P."/>
            <person name="Gunde-Cimerman N."/>
        </authorList>
    </citation>
    <scope>NUCLEOTIDE SEQUENCE [LARGE SCALE GENOMIC DNA]</scope>
    <source>
        <strain evidence="1 2">EXF-120</strain>
    </source>
</reference>
<evidence type="ECO:0008006" key="3">
    <source>
        <dbReference type="Google" id="ProtNLM"/>
    </source>
</evidence>
<dbReference type="InterPro" id="IPR011009">
    <property type="entry name" value="Kinase-like_dom_sf"/>
</dbReference>
<proteinExistence type="predicted"/>
<dbReference type="VEuPathDB" id="FungiDB:BTJ68_07109"/>
<dbReference type="AlphaFoldDB" id="A0A3M7IYE6"/>
<dbReference type="EMBL" id="QWIT01000134">
    <property type="protein sequence ID" value="RMZ30326.1"/>
    <property type="molecule type" value="Genomic_DNA"/>
</dbReference>
<dbReference type="PANTHER" id="PTHR21310:SF48">
    <property type="entry name" value="AMINOGLYCOSIDE PHOSPHOTRANSFERASE DOMAIN-CONTAINING PROTEIN"/>
    <property type="match status" value="1"/>
</dbReference>
<evidence type="ECO:0000313" key="1">
    <source>
        <dbReference type="EMBL" id="RMZ30326.1"/>
    </source>
</evidence>